<reference evidence="1 2" key="1">
    <citation type="submission" date="2019-02" db="EMBL/GenBank/DDBJ databases">
        <title>Complete genome sequence of Pseudomonas sp. SNU WT1 isolated from rainbow trout.</title>
        <authorList>
            <person name="Oh W.T."/>
            <person name="Park S.C."/>
        </authorList>
    </citation>
    <scope>NUCLEOTIDE SEQUENCE [LARGE SCALE GENOMIC DNA]</scope>
    <source>
        <strain evidence="1 2">SNU WT1</strain>
    </source>
</reference>
<proteinExistence type="predicted"/>
<dbReference type="AlphaFoldDB" id="A0A411MCE1"/>
<dbReference type="KEGG" id="ptk:EXN22_01790"/>
<dbReference type="InterPro" id="IPR047324">
    <property type="entry name" value="LbH_gamma_CA-like"/>
</dbReference>
<dbReference type="SUPFAM" id="SSF51161">
    <property type="entry name" value="Trimeric LpxA-like enzymes"/>
    <property type="match status" value="1"/>
</dbReference>
<dbReference type="CDD" id="cd04645">
    <property type="entry name" value="LbH_gamma_CA_like"/>
    <property type="match status" value="1"/>
</dbReference>
<gene>
    <name evidence="1" type="ORF">EXN22_01790</name>
</gene>
<keyword evidence="2" id="KW-1185">Reference proteome</keyword>
<accession>A0A411MCE1</accession>
<dbReference type="OrthoDB" id="9803036at2"/>
<dbReference type="InterPro" id="IPR011004">
    <property type="entry name" value="Trimer_LpxA-like_sf"/>
</dbReference>
<evidence type="ECO:0000313" key="2">
    <source>
        <dbReference type="Proteomes" id="UP000291130"/>
    </source>
</evidence>
<dbReference type="PANTHER" id="PTHR13061:SF56">
    <property type="entry name" value="PROTEIN YRDA"/>
    <property type="match status" value="1"/>
</dbReference>
<dbReference type="InterPro" id="IPR050484">
    <property type="entry name" value="Transf_Hexapept/Carb_Anhydrase"/>
</dbReference>
<dbReference type="PANTHER" id="PTHR13061">
    <property type="entry name" value="DYNACTIN SUBUNIT P25"/>
    <property type="match status" value="1"/>
</dbReference>
<dbReference type="Gene3D" id="2.160.10.10">
    <property type="entry name" value="Hexapeptide repeat proteins"/>
    <property type="match status" value="1"/>
</dbReference>
<name>A0A411MCE1_9PSED</name>
<evidence type="ECO:0000313" key="1">
    <source>
        <dbReference type="EMBL" id="QBF24475.1"/>
    </source>
</evidence>
<dbReference type="Proteomes" id="UP000291130">
    <property type="component" value="Chromosome"/>
</dbReference>
<sequence length="182" mass="19573">MAIRSFHNHTPKLGDRAFVDRSAVVLGDVEIGADSSVWPLTVIRGDMHYIRIGARTSVQDGSVLHITHAGPFNPDGFPLLIGDEVTIGHKVMLHGCTLGNRILVGMGSTLMDGAVVEDEVIIGAGSLVPPGKRLESGFLYVGSPVKQARALTEKERAFFSYSAGNYVKLKDQHLAAGYHLPE</sequence>
<dbReference type="RefSeq" id="WP_130262178.1">
    <property type="nucleotide sequence ID" value="NZ_CP035952.1"/>
</dbReference>
<organism evidence="1 2">
    <name type="scientific">Pseudomonas tructae</name>
    <dbReference type="NCBI Taxonomy" id="2518644"/>
    <lineage>
        <taxon>Bacteria</taxon>
        <taxon>Pseudomonadati</taxon>
        <taxon>Pseudomonadota</taxon>
        <taxon>Gammaproteobacteria</taxon>
        <taxon>Pseudomonadales</taxon>
        <taxon>Pseudomonadaceae</taxon>
        <taxon>Pseudomonas</taxon>
    </lineage>
</organism>
<protein>
    <submittedName>
        <fullName evidence="1">Gamma carbonic anhydrase family protein</fullName>
    </submittedName>
</protein>
<dbReference type="EMBL" id="CP035952">
    <property type="protein sequence ID" value="QBF24475.1"/>
    <property type="molecule type" value="Genomic_DNA"/>
</dbReference>